<comment type="caution">
    <text evidence="3">The sequence shown here is derived from an EMBL/GenBank/DDBJ whole genome shotgun (WGS) entry which is preliminary data.</text>
</comment>
<evidence type="ECO:0000259" key="2">
    <source>
        <dbReference type="Pfam" id="PF07589"/>
    </source>
</evidence>
<protein>
    <submittedName>
        <fullName evidence="3">NF038132 family protein</fullName>
    </submittedName>
</protein>
<evidence type="ECO:0000313" key="4">
    <source>
        <dbReference type="Proteomes" id="UP000639516"/>
    </source>
</evidence>
<name>A0ABR7U772_9BRAD</name>
<dbReference type="Proteomes" id="UP000639516">
    <property type="component" value="Unassembled WGS sequence"/>
</dbReference>
<dbReference type="NCBIfam" id="TIGR02595">
    <property type="entry name" value="PEP_CTERM"/>
    <property type="match status" value="1"/>
</dbReference>
<dbReference type="InterPro" id="IPR013424">
    <property type="entry name" value="Ice-binding_C"/>
</dbReference>
<gene>
    <name evidence="3" type="ORF">HA482_16895</name>
</gene>
<accession>A0ABR7U772</accession>
<feature type="domain" description="Ice-binding protein C-terminal" evidence="2">
    <location>
        <begin position="255"/>
        <end position="279"/>
    </location>
</feature>
<feature type="signal peptide" evidence="1">
    <location>
        <begin position="1"/>
        <end position="27"/>
    </location>
</feature>
<dbReference type="RefSeq" id="WP_188096885.1">
    <property type="nucleotide sequence ID" value="NZ_JAANIH010000004.1"/>
</dbReference>
<dbReference type="Pfam" id="PF07589">
    <property type="entry name" value="PEP-CTERM"/>
    <property type="match status" value="1"/>
</dbReference>
<dbReference type="NCBIfam" id="NF038132">
    <property type="entry name" value="PEP_NF038132"/>
    <property type="match status" value="1"/>
</dbReference>
<keyword evidence="1" id="KW-0732">Signal</keyword>
<sequence>MKRLNTRLTAIFIALGLSVVSSHTASAANCVGNCGQINTVDGIVSLPPDGSGFYRWISTYNGTGGAGQLSRTDFSVDNSGATNGSVYTTSPFTAGANTILNYNFNYVTSDGQAQAGQFIYKDYAWAQLRDATSHQVIATLLTARTEPAPASIIPGAELGPVNAGLTPGSVPIIAGAPNWSPLGPTYNNTCWGDGCGHTGWVNSKYTIGPAGTYVLVFGVTNWGDTLWDSGLAFSGLTVGGQPLPGEREDEPITGIPEPSTWAMMLIGFCSLAFMAYRHRNSAVLAA</sequence>
<proteinExistence type="predicted"/>
<organism evidence="3 4">
    <name type="scientific">Bradyrhizobium campsiandrae</name>
    <dbReference type="NCBI Taxonomy" id="1729892"/>
    <lineage>
        <taxon>Bacteria</taxon>
        <taxon>Pseudomonadati</taxon>
        <taxon>Pseudomonadota</taxon>
        <taxon>Alphaproteobacteria</taxon>
        <taxon>Hyphomicrobiales</taxon>
        <taxon>Nitrobacteraceae</taxon>
        <taxon>Bradyrhizobium</taxon>
    </lineage>
</organism>
<keyword evidence="4" id="KW-1185">Reference proteome</keyword>
<evidence type="ECO:0000313" key="3">
    <source>
        <dbReference type="EMBL" id="MBC9979880.1"/>
    </source>
</evidence>
<evidence type="ECO:0000256" key="1">
    <source>
        <dbReference type="SAM" id="SignalP"/>
    </source>
</evidence>
<reference evidence="3 4" key="1">
    <citation type="journal article" date="2020" name="Arch. Microbiol.">
        <title>Bradyrhizobium campsiandrae sp. nov., a nitrogen-fixing bacterial strain isolated from a native leguminous tree from the Amazon adapted to flooded conditions.</title>
        <authorList>
            <person name="Cabral Michel D."/>
            <person name="Martins da Costa E."/>
            <person name="Azarias Guimaraes A."/>
            <person name="Soares de Carvalho T."/>
            <person name="Santos de Castro Caputo P."/>
            <person name="Willems A."/>
            <person name="de Souza Moreira F.M."/>
        </authorList>
    </citation>
    <scope>NUCLEOTIDE SEQUENCE [LARGE SCALE GENOMIC DNA]</scope>
    <source>
        <strain evidence="4">INPA 384B</strain>
    </source>
</reference>
<dbReference type="EMBL" id="JAATTO010000022">
    <property type="protein sequence ID" value="MBC9979880.1"/>
    <property type="molecule type" value="Genomic_DNA"/>
</dbReference>
<feature type="chain" id="PRO_5046068862" evidence="1">
    <location>
        <begin position="28"/>
        <end position="286"/>
    </location>
</feature>